<protein>
    <submittedName>
        <fullName evidence="1">Uncharacterized protein</fullName>
    </submittedName>
</protein>
<accession>A0A1I2D2B2</accession>
<dbReference type="EMBL" id="FONT01000003">
    <property type="protein sequence ID" value="SFE74651.1"/>
    <property type="molecule type" value="Genomic_DNA"/>
</dbReference>
<organism evidence="1 2">
    <name type="scientific">Alteribacillus iranensis</name>
    <dbReference type="NCBI Taxonomy" id="930128"/>
    <lineage>
        <taxon>Bacteria</taxon>
        <taxon>Bacillati</taxon>
        <taxon>Bacillota</taxon>
        <taxon>Bacilli</taxon>
        <taxon>Bacillales</taxon>
        <taxon>Bacillaceae</taxon>
        <taxon>Alteribacillus</taxon>
    </lineage>
</organism>
<dbReference type="OrthoDB" id="2827480at2"/>
<name>A0A1I2D2B2_9BACI</name>
<dbReference type="AlphaFoldDB" id="A0A1I2D2B2"/>
<reference evidence="1 2" key="1">
    <citation type="submission" date="2016-10" db="EMBL/GenBank/DDBJ databases">
        <authorList>
            <person name="de Groot N.N."/>
        </authorList>
    </citation>
    <scope>NUCLEOTIDE SEQUENCE [LARGE SCALE GENOMIC DNA]</scope>
    <source>
        <strain evidence="1 2">DSM 23995</strain>
    </source>
</reference>
<dbReference type="RefSeq" id="WP_091660736.1">
    <property type="nucleotide sequence ID" value="NZ_FONT01000003.1"/>
</dbReference>
<proteinExistence type="predicted"/>
<dbReference type="SUPFAM" id="SSF82171">
    <property type="entry name" value="DPP6 N-terminal domain-like"/>
    <property type="match status" value="1"/>
</dbReference>
<evidence type="ECO:0000313" key="1">
    <source>
        <dbReference type="EMBL" id="SFE74651.1"/>
    </source>
</evidence>
<dbReference type="STRING" id="930128.SAMN05192532_103356"/>
<sequence length="358" mass="40408">MNKKALILLFSMIALVTGGLVTAGLIVTSEEEARPVFTGEYSLGPNDELAYVIERKGVHTLFAQMGDGHPAPVYQAEEEWEIHAPVFTGETEITFVETTGEPKEPPGKQEFQLVHSDVKTATVENGETTTVLDARGYITELLYDDAKDRLIVNGVHMSTEKKPEVGFIPYESALYILSRDGDVEKIRSFDAYSPGSLQITKEGEHLFMILPDDFEEVTPESMFEATERIYEMKIDDLSALQVVSKEDSDIPISEFVLVGDGTQMLYQTIMNWGEGGTYLYDTVWFDRSTKKEGKRLHINEAVMNAKLNEEGSWLYYVKMSQKADQTRQYGLYRFDVTGEKKEEKLNIEERIQEGEASS</sequence>
<evidence type="ECO:0000313" key="2">
    <source>
        <dbReference type="Proteomes" id="UP000199516"/>
    </source>
</evidence>
<keyword evidence="2" id="KW-1185">Reference proteome</keyword>
<dbReference type="Proteomes" id="UP000199516">
    <property type="component" value="Unassembled WGS sequence"/>
</dbReference>
<gene>
    <name evidence="1" type="ORF">SAMN05192532_103356</name>
</gene>